<evidence type="ECO:0000256" key="6">
    <source>
        <dbReference type="ARBA" id="ARBA00022963"/>
    </source>
</evidence>
<feature type="chain" id="PRO_5045972684" description="Lipase chaperone" evidence="12">
    <location>
        <begin position="25"/>
        <end position="329"/>
    </location>
</feature>
<dbReference type="InterPro" id="IPR004961">
    <property type="entry name" value="Lipase_chaperone"/>
</dbReference>
<dbReference type="PROSITE" id="PS51257">
    <property type="entry name" value="PROKAR_LIPOPROTEIN"/>
    <property type="match status" value="1"/>
</dbReference>
<keyword evidence="5 11" id="KW-0812">Transmembrane</keyword>
<comment type="caution">
    <text evidence="13">The sequence shown here is derived from an EMBL/GenBank/DDBJ whole genome shotgun (WGS) entry which is preliminary data.</text>
</comment>
<evidence type="ECO:0000256" key="3">
    <source>
        <dbReference type="ARBA" id="ARBA00022475"/>
    </source>
</evidence>
<evidence type="ECO:0000256" key="5">
    <source>
        <dbReference type="ARBA" id="ARBA00022692"/>
    </source>
</evidence>
<dbReference type="EMBL" id="QEOB01000002">
    <property type="protein sequence ID" value="PVX86606.1"/>
    <property type="molecule type" value="Genomic_DNA"/>
</dbReference>
<keyword evidence="6 11" id="KW-0442">Lipid degradation</keyword>
<keyword evidence="3 11" id="KW-1003">Cell membrane</keyword>
<comment type="similarity">
    <text evidence="2 11">Belongs to the lipase chaperone family.</text>
</comment>
<keyword evidence="9 11" id="KW-0472">Membrane</keyword>
<sequence length="329" mass="36140">MRTPTPLVLRCMRPASRALRQAFAAFGVALLVAACGAPTPRNEAPSSLPAGAIALPASLAGTDVPSLPVDASGNLMPVRAVRDFFDYCLIAEVDLGPDGVDAFVTRQIAAQVNGLPAQAQALDVWTRYRAWFAAVRQLKESGAPAQTMEPARLADALGQREAVATQTLGEWRDVFFADEFARERNDIDRLKLSVNPRLSDAQRQARLTALERDLPADDRAQQQARQRETVVLAHIERLQKTNASPEQMRRELTPVIGPAATDRLIAMKRDDDAWRARYAAYVVQRKQIEASGQSGSDIADQVRRLREQTFTAPGETLRALSFDEGEARQ</sequence>
<evidence type="ECO:0000256" key="11">
    <source>
        <dbReference type="HAMAP-Rule" id="MF_00790"/>
    </source>
</evidence>
<evidence type="ECO:0000256" key="12">
    <source>
        <dbReference type="SAM" id="SignalP"/>
    </source>
</evidence>
<dbReference type="RefSeq" id="WP_116609975.1">
    <property type="nucleotide sequence ID" value="NZ_QEOB01000002.1"/>
</dbReference>
<evidence type="ECO:0000256" key="7">
    <source>
        <dbReference type="ARBA" id="ARBA00022989"/>
    </source>
</evidence>
<dbReference type="HAMAP" id="MF_00790">
    <property type="entry name" value="Lipase_chap"/>
    <property type="match status" value="1"/>
</dbReference>
<evidence type="ECO:0000313" key="13">
    <source>
        <dbReference type="EMBL" id="PVX86606.1"/>
    </source>
</evidence>
<evidence type="ECO:0000256" key="4">
    <source>
        <dbReference type="ARBA" id="ARBA00022519"/>
    </source>
</evidence>
<evidence type="ECO:0000256" key="10">
    <source>
        <dbReference type="ARBA" id="ARBA00023186"/>
    </source>
</evidence>
<reference evidence="13 14" key="1">
    <citation type="submission" date="2018-05" db="EMBL/GenBank/DDBJ databases">
        <title>Genomic Encyclopedia of Type Strains, Phase IV (KMG-V): Genome sequencing to study the core and pangenomes of soil and plant-associated prokaryotes.</title>
        <authorList>
            <person name="Whitman W."/>
        </authorList>
    </citation>
    <scope>NUCLEOTIDE SEQUENCE [LARGE SCALE GENOMIC DNA]</scope>
    <source>
        <strain evidence="13 14">SCZa-39</strain>
    </source>
</reference>
<name>A0ABX5KU74_9BURK</name>
<keyword evidence="7 11" id="KW-1133">Transmembrane helix</keyword>
<evidence type="ECO:0000256" key="8">
    <source>
        <dbReference type="ARBA" id="ARBA00023098"/>
    </source>
</evidence>
<evidence type="ECO:0000256" key="9">
    <source>
        <dbReference type="ARBA" id="ARBA00023136"/>
    </source>
</evidence>
<feature type="signal peptide" evidence="12">
    <location>
        <begin position="1"/>
        <end position="24"/>
    </location>
</feature>
<keyword evidence="10 11" id="KW-0143">Chaperone</keyword>
<keyword evidence="14" id="KW-1185">Reference proteome</keyword>
<proteinExistence type="inferred from homology"/>
<evidence type="ECO:0000256" key="1">
    <source>
        <dbReference type="ARBA" id="ARBA00004383"/>
    </source>
</evidence>
<protein>
    <recommendedName>
        <fullName evidence="11">Lipase chaperone</fullName>
    </recommendedName>
    <alternativeName>
        <fullName evidence="11">Lipase activator protein</fullName>
    </alternativeName>
    <alternativeName>
        <fullName evidence="11">Lipase foldase</fullName>
    </alternativeName>
    <alternativeName>
        <fullName evidence="11">Lipase helper protein</fullName>
    </alternativeName>
    <alternativeName>
        <fullName evidence="11">Lipase modulator</fullName>
    </alternativeName>
</protein>
<keyword evidence="12" id="KW-0732">Signal</keyword>
<evidence type="ECO:0000256" key="2">
    <source>
        <dbReference type="ARBA" id="ARBA00010358"/>
    </source>
</evidence>
<comment type="function">
    <text evidence="11">May be involved in the folding of the extracellular lipase during its passage through the periplasm.</text>
</comment>
<organism evidence="13 14">
    <name type="scientific">Paraburkholderia unamae</name>
    <dbReference type="NCBI Taxonomy" id="219649"/>
    <lineage>
        <taxon>Bacteria</taxon>
        <taxon>Pseudomonadati</taxon>
        <taxon>Pseudomonadota</taxon>
        <taxon>Betaproteobacteria</taxon>
        <taxon>Burkholderiales</taxon>
        <taxon>Burkholderiaceae</taxon>
        <taxon>Paraburkholderia</taxon>
    </lineage>
</organism>
<dbReference type="SUPFAM" id="SSF158855">
    <property type="entry name" value="Lipase chaperone-like"/>
    <property type="match status" value="1"/>
</dbReference>
<comment type="subcellular location">
    <subcellularLocation>
        <location evidence="1">Cell inner membrane</location>
        <topology evidence="1">Single-pass membrane protein</topology>
        <orientation evidence="1">Periplasmic side</orientation>
    </subcellularLocation>
</comment>
<accession>A0ABX5KU74</accession>
<gene>
    <name evidence="11" type="primary">lifO</name>
    <name evidence="13" type="ORF">C7402_102442</name>
</gene>
<evidence type="ECO:0000313" key="14">
    <source>
        <dbReference type="Proteomes" id="UP000245712"/>
    </source>
</evidence>
<dbReference type="Pfam" id="PF03280">
    <property type="entry name" value="Lipase_chap"/>
    <property type="match status" value="1"/>
</dbReference>
<keyword evidence="4 11" id="KW-0997">Cell inner membrane</keyword>
<keyword evidence="8 11" id="KW-0443">Lipid metabolism</keyword>
<dbReference type="Proteomes" id="UP000245712">
    <property type="component" value="Unassembled WGS sequence"/>
</dbReference>